<evidence type="ECO:0000313" key="2">
    <source>
        <dbReference type="Proteomes" id="UP000024635"/>
    </source>
</evidence>
<proteinExistence type="predicted"/>
<dbReference type="Proteomes" id="UP000024635">
    <property type="component" value="Unassembled WGS sequence"/>
</dbReference>
<reference evidence="2" key="1">
    <citation type="journal article" date="2015" name="Nat. Genet.">
        <title>The genome and transcriptome of the zoonotic hookworm Ancylostoma ceylanicum identify infection-specific gene families.</title>
        <authorList>
            <person name="Schwarz E.M."/>
            <person name="Hu Y."/>
            <person name="Antoshechkin I."/>
            <person name="Miller M.M."/>
            <person name="Sternberg P.W."/>
            <person name="Aroian R.V."/>
        </authorList>
    </citation>
    <scope>NUCLEOTIDE SEQUENCE</scope>
    <source>
        <strain evidence="2">HY135</strain>
    </source>
</reference>
<evidence type="ECO:0008006" key="3">
    <source>
        <dbReference type="Google" id="ProtNLM"/>
    </source>
</evidence>
<organism evidence="1 2">
    <name type="scientific">Ancylostoma ceylanicum</name>
    <dbReference type="NCBI Taxonomy" id="53326"/>
    <lineage>
        <taxon>Eukaryota</taxon>
        <taxon>Metazoa</taxon>
        <taxon>Ecdysozoa</taxon>
        <taxon>Nematoda</taxon>
        <taxon>Chromadorea</taxon>
        <taxon>Rhabditida</taxon>
        <taxon>Rhabditina</taxon>
        <taxon>Rhabditomorpha</taxon>
        <taxon>Strongyloidea</taxon>
        <taxon>Ancylostomatidae</taxon>
        <taxon>Ancylostomatinae</taxon>
        <taxon>Ancylostoma</taxon>
    </lineage>
</organism>
<comment type="caution">
    <text evidence="1">The sequence shown here is derived from an EMBL/GenBank/DDBJ whole genome shotgun (WGS) entry which is preliminary data.</text>
</comment>
<sequence>MKVTKPGIQWLCFQQPKSTLSPNSRSFDNWGNISTFQLGRRNMLKQSRDTSNIATKWRPTSYFYCDKFGHQPKKCAEVPIIEQRLQIMKTKKLS</sequence>
<dbReference type="AlphaFoldDB" id="A0A016TDU7"/>
<name>A0A016TDU7_9BILA</name>
<protein>
    <recommendedName>
        <fullName evidence="3">CCHC-type domain-containing protein</fullName>
    </recommendedName>
</protein>
<evidence type="ECO:0000313" key="1">
    <source>
        <dbReference type="EMBL" id="EYC00876.1"/>
    </source>
</evidence>
<keyword evidence="2" id="KW-1185">Reference proteome</keyword>
<accession>A0A016TDU7</accession>
<dbReference type="EMBL" id="JARK01001448">
    <property type="protein sequence ID" value="EYC00876.1"/>
    <property type="molecule type" value="Genomic_DNA"/>
</dbReference>
<gene>
    <name evidence="1" type="primary">Acey_s0112.g311</name>
    <name evidence="1" type="ORF">Y032_0112g311</name>
</gene>